<dbReference type="EMBL" id="KN558163">
    <property type="protein sequence ID" value="KHJ87265.1"/>
    <property type="molecule type" value="Genomic_DNA"/>
</dbReference>
<feature type="compositionally biased region" description="Basic and acidic residues" evidence="1">
    <location>
        <begin position="181"/>
        <end position="202"/>
    </location>
</feature>
<accession>A0A0B1SVQ5</accession>
<dbReference type="AlphaFoldDB" id="A0A0B1SVQ5"/>
<proteinExistence type="predicted"/>
<protein>
    <submittedName>
        <fullName evidence="2">Uncharacterized protein</fullName>
    </submittedName>
</protein>
<feature type="region of interest" description="Disordered" evidence="1">
    <location>
        <begin position="165"/>
        <end position="229"/>
    </location>
</feature>
<dbReference type="Gene3D" id="6.10.160.20">
    <property type="match status" value="1"/>
</dbReference>
<organism evidence="2 3">
    <name type="scientific">Oesophagostomum dentatum</name>
    <name type="common">Nodular worm</name>
    <dbReference type="NCBI Taxonomy" id="61180"/>
    <lineage>
        <taxon>Eukaryota</taxon>
        <taxon>Metazoa</taxon>
        <taxon>Ecdysozoa</taxon>
        <taxon>Nematoda</taxon>
        <taxon>Chromadorea</taxon>
        <taxon>Rhabditida</taxon>
        <taxon>Rhabditina</taxon>
        <taxon>Rhabditomorpha</taxon>
        <taxon>Strongyloidea</taxon>
        <taxon>Strongylidae</taxon>
        <taxon>Oesophagostomum</taxon>
    </lineage>
</organism>
<reference evidence="2 3" key="1">
    <citation type="submission" date="2014-03" db="EMBL/GenBank/DDBJ databases">
        <title>Draft genome of the hookworm Oesophagostomum dentatum.</title>
        <authorList>
            <person name="Mitreva M."/>
        </authorList>
    </citation>
    <scope>NUCLEOTIDE SEQUENCE [LARGE SCALE GENOMIC DNA]</scope>
    <source>
        <strain evidence="2 3">OD-Hann</strain>
    </source>
</reference>
<sequence>MSMAEFTEFRKRVAESILKMKQDVRRYPTFNSDYNRAKPLSHFGEDERYGVELWLGKKCPKTKLPSTDRCCIAMKFRGGWVRCNRMRSRRNMNDALEKVALMKRLNIGLCREDPHLGICLFHWRLIRYARQDSPLTEEQLRSWEACETQAEKNDRDEDANDIITIESSTSSDHDDSEDDNSTEKSGEGNTEKIKYNWRENDLKRRKTRSPSDEGDETEEHRDSEEDEKNGLCTLSAASLRRYRKYFMIPTKASASKHAVSFVFSLPARFSSSG</sequence>
<evidence type="ECO:0000256" key="1">
    <source>
        <dbReference type="SAM" id="MobiDB-lite"/>
    </source>
</evidence>
<gene>
    <name evidence="2" type="ORF">OESDEN_12963</name>
</gene>
<keyword evidence="3" id="KW-1185">Reference proteome</keyword>
<dbReference type="InterPro" id="IPR038291">
    <property type="entry name" value="SAP30_C_sf"/>
</dbReference>
<dbReference type="OrthoDB" id="510958at2759"/>
<dbReference type="Proteomes" id="UP000053660">
    <property type="component" value="Unassembled WGS sequence"/>
</dbReference>
<evidence type="ECO:0000313" key="2">
    <source>
        <dbReference type="EMBL" id="KHJ87265.1"/>
    </source>
</evidence>
<evidence type="ECO:0000313" key="3">
    <source>
        <dbReference type="Proteomes" id="UP000053660"/>
    </source>
</evidence>
<name>A0A0B1SVQ5_OESDE</name>